<evidence type="ECO:0000256" key="1">
    <source>
        <dbReference type="SAM" id="MobiDB-lite"/>
    </source>
</evidence>
<reference evidence="2" key="1">
    <citation type="submission" date="2020-05" db="EMBL/GenBank/DDBJ databases">
        <authorList>
            <consortium name="Genoscope - CEA"/>
            <person name="William W."/>
        </authorList>
    </citation>
    <scope>NUCLEOTIDE SEQUENCE [LARGE SCALE GENOMIC DNA]</scope>
    <source>
        <strain evidence="2">PCC 7821</strain>
    </source>
</reference>
<keyword evidence="3" id="KW-1185">Reference proteome</keyword>
<evidence type="ECO:0000313" key="2">
    <source>
        <dbReference type="EMBL" id="CAC5339807.1"/>
    </source>
</evidence>
<protein>
    <submittedName>
        <fullName evidence="2">Uncharacterized protein</fullName>
    </submittedName>
</protein>
<organism evidence="2 3">
    <name type="scientific">Planktothrix rubescens CCAP 1459/22</name>
    <dbReference type="NCBI Taxonomy" id="329571"/>
    <lineage>
        <taxon>Bacteria</taxon>
        <taxon>Bacillati</taxon>
        <taxon>Cyanobacteriota</taxon>
        <taxon>Cyanophyceae</taxon>
        <taxon>Oscillatoriophycideae</taxon>
        <taxon>Oscillatoriales</taxon>
        <taxon>Microcoleaceae</taxon>
        <taxon>Planktothrix</taxon>
    </lineage>
</organism>
<dbReference type="AlphaFoldDB" id="A0A6J7ZFC3"/>
<dbReference type="Proteomes" id="UP000196521">
    <property type="component" value="Unassembled WGS sequence"/>
</dbReference>
<name>A0A6J7ZFC3_PLARU</name>
<evidence type="ECO:0000313" key="3">
    <source>
        <dbReference type="Proteomes" id="UP000196521"/>
    </source>
</evidence>
<proteinExistence type="predicted"/>
<dbReference type="RefSeq" id="WP_026798355.1">
    <property type="nucleotide sequence ID" value="NZ_CZCZ02000002.1"/>
</dbReference>
<feature type="region of interest" description="Disordered" evidence="1">
    <location>
        <begin position="33"/>
        <end position="54"/>
    </location>
</feature>
<gene>
    <name evidence="2" type="ORF">PLAN_MP30083</name>
</gene>
<sequence>MDSAENDINQMQDQINQYGSITQFDIRVIEISGTADDPNQTSGMASKTDKGFKGYGEEGYNGTWEIGNWGDTLRFTNCEE</sequence>
<comment type="caution">
    <text evidence="2">The sequence shown here is derived from an EMBL/GenBank/DDBJ whole genome shotgun (WGS) entry which is preliminary data.</text>
</comment>
<accession>A0A6J7ZFC3</accession>
<dbReference type="EMBL" id="CZCZ02000002">
    <property type="protein sequence ID" value="CAC5339807.1"/>
    <property type="molecule type" value="Genomic_DNA"/>
</dbReference>